<keyword evidence="5" id="KW-0862">Zinc</keyword>
<evidence type="ECO:0000313" key="7">
    <source>
        <dbReference type="EMBL" id="MBV2361706.1"/>
    </source>
</evidence>
<proteinExistence type="inferred from homology"/>
<feature type="domain" description="Histone deacetylase" evidence="6">
    <location>
        <begin position="27"/>
        <end position="333"/>
    </location>
</feature>
<comment type="caution">
    <text evidence="7">The sequence shown here is derived from an EMBL/GenBank/DDBJ whole genome shotgun (WGS) entry which is preliminary data.</text>
</comment>
<dbReference type="PANTHER" id="PTHR10625">
    <property type="entry name" value="HISTONE DEACETYLASE HDAC1-RELATED"/>
    <property type="match status" value="1"/>
</dbReference>
<reference evidence="7" key="1">
    <citation type="submission" date="2021-06" db="EMBL/GenBank/DDBJ databases">
        <title>Thalassococcus sp. CAU 1522 isolated from sea sand, Republic of Korea.</title>
        <authorList>
            <person name="Kim W."/>
        </authorList>
    </citation>
    <scope>NUCLEOTIDE SEQUENCE</scope>
    <source>
        <strain evidence="7">CAU 1522</strain>
    </source>
</reference>
<name>A0ABS6NCF3_9RHOB</name>
<dbReference type="Proteomes" id="UP001166293">
    <property type="component" value="Unassembled WGS sequence"/>
</dbReference>
<dbReference type="Pfam" id="PF00850">
    <property type="entry name" value="Hist_deacetyl"/>
    <property type="match status" value="1"/>
</dbReference>
<comment type="cofactor">
    <cofactor evidence="1">
        <name>Zn(2+)</name>
        <dbReference type="ChEBI" id="CHEBI:29105"/>
    </cofactor>
</comment>
<comment type="similarity">
    <text evidence="2">Belongs to the histone deacetylase family.</text>
</comment>
<protein>
    <submittedName>
        <fullName evidence="7">Histone deacetylase family protein</fullName>
    </submittedName>
</protein>
<organism evidence="7 8">
    <name type="scientific">Thalassococcus arenae</name>
    <dbReference type="NCBI Taxonomy" id="2851652"/>
    <lineage>
        <taxon>Bacteria</taxon>
        <taxon>Pseudomonadati</taxon>
        <taxon>Pseudomonadota</taxon>
        <taxon>Alphaproteobacteria</taxon>
        <taxon>Rhodobacterales</taxon>
        <taxon>Roseobacteraceae</taxon>
        <taxon>Thalassococcus</taxon>
    </lineage>
</organism>
<dbReference type="RefSeq" id="WP_217780096.1">
    <property type="nucleotide sequence ID" value="NZ_JAHRWL010000004.1"/>
</dbReference>
<evidence type="ECO:0000256" key="5">
    <source>
        <dbReference type="ARBA" id="ARBA00022833"/>
    </source>
</evidence>
<evidence type="ECO:0000313" key="8">
    <source>
        <dbReference type="Proteomes" id="UP001166293"/>
    </source>
</evidence>
<dbReference type="PANTHER" id="PTHR10625:SF17">
    <property type="entry name" value="HISTONE DEACETYLASE 8"/>
    <property type="match status" value="1"/>
</dbReference>
<dbReference type="CDD" id="cd10001">
    <property type="entry name" value="HDAC_classII_APAH"/>
    <property type="match status" value="1"/>
</dbReference>
<evidence type="ECO:0000256" key="1">
    <source>
        <dbReference type="ARBA" id="ARBA00001947"/>
    </source>
</evidence>
<evidence type="ECO:0000256" key="3">
    <source>
        <dbReference type="ARBA" id="ARBA00022723"/>
    </source>
</evidence>
<accession>A0ABS6NCF3</accession>
<gene>
    <name evidence="7" type="ORF">KUH32_18220</name>
</gene>
<keyword evidence="3" id="KW-0479">Metal-binding</keyword>
<dbReference type="EMBL" id="JAHRWL010000004">
    <property type="protein sequence ID" value="MBV2361706.1"/>
    <property type="molecule type" value="Genomic_DNA"/>
</dbReference>
<dbReference type="InterPro" id="IPR023801">
    <property type="entry name" value="His_deacetylse_dom"/>
</dbReference>
<evidence type="ECO:0000256" key="2">
    <source>
        <dbReference type="ARBA" id="ARBA00005947"/>
    </source>
</evidence>
<evidence type="ECO:0000256" key="4">
    <source>
        <dbReference type="ARBA" id="ARBA00022801"/>
    </source>
</evidence>
<sequence>MKAFLDPRQSRHDPRMFLKAGVPRPNPEAPGRVDRLREGALAAGCTLVAPRDNGSGPIAAIHPAEYLDFLATAHDRWQSVDGASDEVIPNVHPSRHAGSRPDGIVGQAGWHMADTACPIAADTWTSAYWSAQTALGAADAALQDGVAYALCRPPGHHAFADMAGGFCFLNNAAIAAQSLTTQGRRVAIIDIDVHHGNGTQGIFYQRGDVLTVSVHADPAAFYPFFWGHAHERGAGPGEGANLNLPLPFGTGDDGFLAAVETACGRIALFGADSLVVSLGLDAHEGDPFRALAVTTPGFSRIAARLADLRLPSVLVQEGGYLQPALGDNLAHFLTGWSTAP</sequence>
<evidence type="ECO:0000259" key="6">
    <source>
        <dbReference type="Pfam" id="PF00850"/>
    </source>
</evidence>
<keyword evidence="8" id="KW-1185">Reference proteome</keyword>
<keyword evidence="4" id="KW-0378">Hydrolase</keyword>